<dbReference type="Pfam" id="PF02187">
    <property type="entry name" value="GAS2"/>
    <property type="match status" value="1"/>
</dbReference>
<dbReference type="OrthoDB" id="2250192at2759"/>
<protein>
    <submittedName>
        <fullName evidence="8">Growth arrest-specific protein 2</fullName>
    </submittedName>
</protein>
<dbReference type="PANTHER" id="PTHR46756">
    <property type="entry name" value="TRANSGELIN"/>
    <property type="match status" value="1"/>
</dbReference>
<evidence type="ECO:0000256" key="2">
    <source>
        <dbReference type="ARBA" id="ARBA00022490"/>
    </source>
</evidence>
<reference evidence="8 9" key="1">
    <citation type="submission" date="2013-11" db="EMBL/GenBank/DDBJ databases">
        <title>Genome sequencing of Stegodyphus mimosarum.</title>
        <authorList>
            <person name="Bechsgaard J."/>
        </authorList>
    </citation>
    <scope>NUCLEOTIDE SEQUENCE [LARGE SCALE GENOMIC DNA]</scope>
</reference>
<sequence length="407" mass="45800">MENMIIYGKEKEILKAQKRSLAAWINNTLGVTVVDADNLIQKLSTGVILCRLAKCIQSKVDEFRQCYGKSEAQLQLKYWERAKRETFFARDNAELFIRWCKSFGVRDAVLFESDGLVLQTQPRTVILCLLELSRLASKYGILLPPPIQLSPTSTIAVTDDMSDCSDDEFFFSASIHPPTKIQRWDSGCSSGPRSPSPSSVYSKTSSPSSSLKRSSIPLRKKDKNVVVVVRSRSDNYLAENAMSKVFSPRTSSPLLRRSSSSVRTETISSKLRSNPNLSRSSSSIASSRSLIERNNKLHLDGVPLLAQRKRSALDKRVLEVACQYNKDESKIRRISEGHYIFGDKNVLLRIVRGNNVVVRLGGGWDTLEHFLSGLDFNKPLLPKKSNVKHETPKRRLIVKNISPYTTM</sequence>
<dbReference type="OMA" id="IRWCKSF"/>
<dbReference type="GO" id="GO:0051764">
    <property type="term" value="P:actin crosslink formation"/>
    <property type="evidence" value="ECO:0007669"/>
    <property type="project" value="TreeGrafter"/>
</dbReference>
<evidence type="ECO:0000313" key="9">
    <source>
        <dbReference type="Proteomes" id="UP000054359"/>
    </source>
</evidence>
<feature type="non-terminal residue" evidence="8">
    <location>
        <position position="407"/>
    </location>
</feature>
<dbReference type="GO" id="GO:0051015">
    <property type="term" value="F:actin filament binding"/>
    <property type="evidence" value="ECO:0007669"/>
    <property type="project" value="TreeGrafter"/>
</dbReference>
<dbReference type="PROSITE" id="PS50021">
    <property type="entry name" value="CH"/>
    <property type="match status" value="1"/>
</dbReference>
<keyword evidence="9" id="KW-1185">Reference proteome</keyword>
<dbReference type="InterPro" id="IPR003108">
    <property type="entry name" value="GAR_dom"/>
</dbReference>
<name>A0A087T060_STEMI</name>
<dbReference type="InterPro" id="IPR036534">
    <property type="entry name" value="GAR_dom_sf"/>
</dbReference>
<dbReference type="GO" id="GO:0008093">
    <property type="term" value="F:cytoskeletal anchor activity"/>
    <property type="evidence" value="ECO:0007669"/>
    <property type="project" value="TreeGrafter"/>
</dbReference>
<dbReference type="EMBL" id="KK112767">
    <property type="protein sequence ID" value="KFM58499.1"/>
    <property type="molecule type" value="Genomic_DNA"/>
</dbReference>
<evidence type="ECO:0000256" key="1">
    <source>
        <dbReference type="ARBA" id="ARBA00004245"/>
    </source>
</evidence>
<dbReference type="SUPFAM" id="SSF143575">
    <property type="entry name" value="GAS2 domain-like"/>
    <property type="match status" value="1"/>
</dbReference>
<dbReference type="AlphaFoldDB" id="A0A087T060"/>
<feature type="compositionally biased region" description="Low complexity" evidence="5">
    <location>
        <begin position="186"/>
        <end position="215"/>
    </location>
</feature>
<dbReference type="PROSITE" id="PS51460">
    <property type="entry name" value="GAR"/>
    <property type="match status" value="1"/>
</dbReference>
<dbReference type="SMART" id="SM00243">
    <property type="entry name" value="GAS2"/>
    <property type="match status" value="1"/>
</dbReference>
<evidence type="ECO:0000313" key="8">
    <source>
        <dbReference type="EMBL" id="KFM58499.1"/>
    </source>
</evidence>
<dbReference type="SMART" id="SM00033">
    <property type="entry name" value="CH"/>
    <property type="match status" value="1"/>
</dbReference>
<dbReference type="Gene3D" id="3.30.920.20">
    <property type="entry name" value="Gas2-like domain"/>
    <property type="match status" value="1"/>
</dbReference>
<evidence type="ECO:0000259" key="6">
    <source>
        <dbReference type="PROSITE" id="PS50021"/>
    </source>
</evidence>
<evidence type="ECO:0000259" key="7">
    <source>
        <dbReference type="PROSITE" id="PS51460"/>
    </source>
</evidence>
<dbReference type="Gene3D" id="1.10.418.10">
    <property type="entry name" value="Calponin-like domain"/>
    <property type="match status" value="1"/>
</dbReference>
<dbReference type="CDD" id="cd21204">
    <property type="entry name" value="CH_GAS2-like"/>
    <property type="match status" value="1"/>
</dbReference>
<dbReference type="STRING" id="407821.A0A087T060"/>
<dbReference type="SUPFAM" id="SSF47576">
    <property type="entry name" value="Calponin-homology domain, CH-domain"/>
    <property type="match status" value="1"/>
</dbReference>
<dbReference type="InterPro" id="IPR036872">
    <property type="entry name" value="CH_dom_sf"/>
</dbReference>
<feature type="region of interest" description="Disordered" evidence="5">
    <location>
        <begin position="248"/>
        <end position="285"/>
    </location>
</feature>
<dbReference type="Proteomes" id="UP000054359">
    <property type="component" value="Unassembled WGS sequence"/>
</dbReference>
<keyword evidence="3" id="KW-0206">Cytoskeleton</keyword>
<evidence type="ECO:0000256" key="4">
    <source>
        <dbReference type="ARBA" id="ARBA00038441"/>
    </source>
</evidence>
<comment type="similarity">
    <text evidence="4">Belongs to the GAS2 family.</text>
</comment>
<feature type="region of interest" description="Disordered" evidence="5">
    <location>
        <begin position="182"/>
        <end position="215"/>
    </location>
</feature>
<evidence type="ECO:0000256" key="3">
    <source>
        <dbReference type="ARBA" id="ARBA00023212"/>
    </source>
</evidence>
<feature type="domain" description="Calponin-homology (CH)" evidence="6">
    <location>
        <begin position="15"/>
        <end position="136"/>
    </location>
</feature>
<keyword evidence="2" id="KW-0963">Cytoplasm</keyword>
<dbReference type="InterPro" id="IPR001715">
    <property type="entry name" value="CH_dom"/>
</dbReference>
<dbReference type="GO" id="GO:0005884">
    <property type="term" value="C:actin filament"/>
    <property type="evidence" value="ECO:0007669"/>
    <property type="project" value="TreeGrafter"/>
</dbReference>
<dbReference type="Pfam" id="PF00307">
    <property type="entry name" value="CH"/>
    <property type="match status" value="1"/>
</dbReference>
<organism evidence="8 9">
    <name type="scientific">Stegodyphus mimosarum</name>
    <name type="common">African social velvet spider</name>
    <dbReference type="NCBI Taxonomy" id="407821"/>
    <lineage>
        <taxon>Eukaryota</taxon>
        <taxon>Metazoa</taxon>
        <taxon>Ecdysozoa</taxon>
        <taxon>Arthropoda</taxon>
        <taxon>Chelicerata</taxon>
        <taxon>Arachnida</taxon>
        <taxon>Araneae</taxon>
        <taxon>Araneomorphae</taxon>
        <taxon>Entelegynae</taxon>
        <taxon>Eresoidea</taxon>
        <taxon>Eresidae</taxon>
        <taxon>Stegodyphus</taxon>
    </lineage>
</organism>
<feature type="domain" description="GAR" evidence="7">
    <location>
        <begin position="299"/>
        <end position="378"/>
    </location>
</feature>
<evidence type="ECO:0000256" key="5">
    <source>
        <dbReference type="SAM" id="MobiDB-lite"/>
    </source>
</evidence>
<dbReference type="GO" id="GO:0008017">
    <property type="term" value="F:microtubule binding"/>
    <property type="evidence" value="ECO:0007669"/>
    <property type="project" value="InterPro"/>
</dbReference>
<gene>
    <name evidence="8" type="ORF">X975_22279</name>
</gene>
<comment type="subcellular location">
    <subcellularLocation>
        <location evidence="1">Cytoplasm</location>
        <location evidence="1">Cytoskeleton</location>
    </subcellularLocation>
</comment>
<accession>A0A087T060</accession>
<dbReference type="PANTHER" id="PTHR46756:SF13">
    <property type="entry name" value="GROWTH ARREST-SPECIFIC PROTEIN 2"/>
    <property type="match status" value="1"/>
</dbReference>
<proteinExistence type="inferred from homology"/>